<feature type="region of interest" description="Disordered" evidence="1">
    <location>
        <begin position="1"/>
        <end position="22"/>
    </location>
</feature>
<keyword evidence="4" id="KW-1185">Reference proteome</keyword>
<keyword evidence="2" id="KW-1133">Transmembrane helix</keyword>
<keyword evidence="2" id="KW-0472">Membrane</keyword>
<feature type="transmembrane region" description="Helical" evidence="2">
    <location>
        <begin position="43"/>
        <end position="74"/>
    </location>
</feature>
<evidence type="ECO:0000256" key="2">
    <source>
        <dbReference type="SAM" id="Phobius"/>
    </source>
</evidence>
<dbReference type="AlphaFoldDB" id="A0A1R3FZY3"/>
<name>A0A1R3FZY3_9ROSI</name>
<protein>
    <submittedName>
        <fullName evidence="3">Uncharacterized protein</fullName>
    </submittedName>
</protein>
<proteinExistence type="predicted"/>
<accession>A0A1R3FZY3</accession>
<dbReference type="Proteomes" id="UP000187203">
    <property type="component" value="Unassembled WGS sequence"/>
</dbReference>
<evidence type="ECO:0000256" key="1">
    <source>
        <dbReference type="SAM" id="MobiDB-lite"/>
    </source>
</evidence>
<evidence type="ECO:0000313" key="4">
    <source>
        <dbReference type="Proteomes" id="UP000187203"/>
    </source>
</evidence>
<comment type="caution">
    <text evidence="3">The sequence shown here is derived from an EMBL/GenBank/DDBJ whole genome shotgun (WGS) entry which is preliminary data.</text>
</comment>
<gene>
    <name evidence="3" type="ORF">COLO4_37691</name>
</gene>
<reference evidence="4" key="1">
    <citation type="submission" date="2013-09" db="EMBL/GenBank/DDBJ databases">
        <title>Corchorus olitorius genome sequencing.</title>
        <authorList>
            <person name="Alam M."/>
            <person name="Haque M.S."/>
            <person name="Islam M.S."/>
            <person name="Emdad E.M."/>
            <person name="Islam M.M."/>
            <person name="Ahmed B."/>
            <person name="Halim A."/>
            <person name="Hossen Q.M.M."/>
            <person name="Hossain M.Z."/>
            <person name="Ahmed R."/>
            <person name="Khan M.M."/>
            <person name="Islam R."/>
            <person name="Rashid M.M."/>
            <person name="Khan S.A."/>
            <person name="Rahman M.S."/>
            <person name="Alam M."/>
            <person name="Yahiya A.S."/>
            <person name="Khan M.S."/>
            <person name="Azam M.S."/>
            <person name="Haque T."/>
            <person name="Lashkar M.Z.H."/>
            <person name="Akhand A.I."/>
            <person name="Morshed G."/>
            <person name="Roy S."/>
            <person name="Uddin K.S."/>
            <person name="Rabeya T."/>
            <person name="Hossain A.S."/>
            <person name="Chowdhury A."/>
            <person name="Snigdha A.R."/>
            <person name="Mortoza M.S."/>
            <person name="Matin S.A."/>
            <person name="Hoque S.M.E."/>
            <person name="Islam M.K."/>
            <person name="Roy D.K."/>
            <person name="Haider R."/>
            <person name="Moosa M.M."/>
            <person name="Elias S.M."/>
            <person name="Hasan A.M."/>
            <person name="Jahan S."/>
            <person name="Shafiuddin M."/>
            <person name="Mahmood N."/>
            <person name="Shommy N.S."/>
        </authorList>
    </citation>
    <scope>NUCLEOTIDE SEQUENCE [LARGE SCALE GENOMIC DNA]</scope>
    <source>
        <strain evidence="4">cv. O-4</strain>
    </source>
</reference>
<evidence type="ECO:0000313" key="3">
    <source>
        <dbReference type="EMBL" id="OMO51395.1"/>
    </source>
</evidence>
<sequence>MKEENGYSEARISKGKGARGSNGPLGVGFVHPGNSHLWVLPLYALWALNFVVFLLQVEAAWDAFCLWVMLRWLLRWSGAIRRALWSQLEAASAIPGTSCLEMD</sequence>
<organism evidence="3 4">
    <name type="scientific">Corchorus olitorius</name>
    <dbReference type="NCBI Taxonomy" id="93759"/>
    <lineage>
        <taxon>Eukaryota</taxon>
        <taxon>Viridiplantae</taxon>
        <taxon>Streptophyta</taxon>
        <taxon>Embryophyta</taxon>
        <taxon>Tracheophyta</taxon>
        <taxon>Spermatophyta</taxon>
        <taxon>Magnoliopsida</taxon>
        <taxon>eudicotyledons</taxon>
        <taxon>Gunneridae</taxon>
        <taxon>Pentapetalae</taxon>
        <taxon>rosids</taxon>
        <taxon>malvids</taxon>
        <taxon>Malvales</taxon>
        <taxon>Malvaceae</taxon>
        <taxon>Grewioideae</taxon>
        <taxon>Apeibeae</taxon>
        <taxon>Corchorus</taxon>
    </lineage>
</organism>
<keyword evidence="2" id="KW-0812">Transmembrane</keyword>
<dbReference type="EMBL" id="AWUE01024190">
    <property type="protein sequence ID" value="OMO51395.1"/>
    <property type="molecule type" value="Genomic_DNA"/>
</dbReference>